<feature type="transmembrane region" description="Helical" evidence="1">
    <location>
        <begin position="107"/>
        <end position="126"/>
    </location>
</feature>
<feature type="transmembrane region" description="Helical" evidence="1">
    <location>
        <begin position="154"/>
        <end position="181"/>
    </location>
</feature>
<keyword evidence="1" id="KW-0812">Transmembrane</keyword>
<evidence type="ECO:0000313" key="3">
    <source>
        <dbReference type="Proteomes" id="UP001236569"/>
    </source>
</evidence>
<dbReference type="Proteomes" id="UP001236569">
    <property type="component" value="Unassembled WGS sequence"/>
</dbReference>
<keyword evidence="3" id="KW-1185">Reference proteome</keyword>
<keyword evidence="1" id="KW-0472">Membrane</keyword>
<comment type="caution">
    <text evidence="2">The sequence shown here is derived from an EMBL/GenBank/DDBJ whole genome shotgun (WGS) entry which is preliminary data.</text>
</comment>
<feature type="transmembrane region" description="Helical" evidence="1">
    <location>
        <begin position="75"/>
        <end position="95"/>
    </location>
</feature>
<name>A0ABT6YV41_9BACT</name>
<dbReference type="RefSeq" id="WP_283371685.1">
    <property type="nucleotide sequence ID" value="NZ_JASHID010000022.1"/>
</dbReference>
<evidence type="ECO:0008006" key="4">
    <source>
        <dbReference type="Google" id="ProtNLM"/>
    </source>
</evidence>
<protein>
    <recommendedName>
        <fullName evidence="4">DoxX family protein</fullName>
    </recommendedName>
</protein>
<feature type="transmembrane region" description="Helical" evidence="1">
    <location>
        <begin position="188"/>
        <end position="207"/>
    </location>
</feature>
<keyword evidence="1" id="KW-1133">Transmembrane helix</keyword>
<gene>
    <name evidence="2" type="ORF">QM480_21695</name>
</gene>
<feature type="transmembrane region" description="Helical" evidence="1">
    <location>
        <begin position="21"/>
        <end position="39"/>
    </location>
</feature>
<sequence>MSTEKSNITFSKPYEAILFRGLLFFAIITSIPFYPSFYLKDYGESFQTKTHPFRIIDVVSQNNPWFFDNASGKNYVGWLTTLLLSILVGGVWHLIDKKRKDYSKLTYWFFVIVRYGLALRMSWFAIAKVFPVQMPFPTISQLNTNLGEFTPGKLYWLTTGVSPFFEVFAGVFELVATVLILFRRTTTLGALMMIAILLPIWFVNIGYDAGVEVTSLHILTLAILLLVKDIKAFWEILILHKASVVPNFQAPHFTQPWQNTIRLVLKWGFILIFLVYRGFEYGRVYAAEKTFKLPLTDGVKSLAGFYDVANFQINHKTLPYNPNDTLRWQNVVFEKFNTFSIKVANQTRLNTDNKVRTTEYYGNVGRLFYGYEIDSLSHKIVLKNRANTSQKLIFHYQETPSKDLILNGINESGDSLSVLLKRQEKYYPLVDKQFHFFGTK</sequence>
<proteinExistence type="predicted"/>
<accession>A0ABT6YV41</accession>
<evidence type="ECO:0000256" key="1">
    <source>
        <dbReference type="SAM" id="Phobius"/>
    </source>
</evidence>
<evidence type="ECO:0000313" key="2">
    <source>
        <dbReference type="EMBL" id="MDI9866968.1"/>
    </source>
</evidence>
<reference evidence="2 3" key="1">
    <citation type="submission" date="2023-05" db="EMBL/GenBank/DDBJ databases">
        <title>Novel species of genus Flectobacillus isolated from stream in China.</title>
        <authorList>
            <person name="Lu H."/>
        </authorList>
    </citation>
    <scope>NUCLEOTIDE SEQUENCE [LARGE SCALE GENOMIC DNA]</scope>
    <source>
        <strain evidence="2 3">DC10W</strain>
    </source>
</reference>
<organism evidence="2 3">
    <name type="scientific">Flectobacillus longus</name>
    <dbReference type="NCBI Taxonomy" id="2984207"/>
    <lineage>
        <taxon>Bacteria</taxon>
        <taxon>Pseudomonadati</taxon>
        <taxon>Bacteroidota</taxon>
        <taxon>Cytophagia</taxon>
        <taxon>Cytophagales</taxon>
        <taxon>Flectobacillaceae</taxon>
        <taxon>Flectobacillus</taxon>
    </lineage>
</organism>
<dbReference type="EMBL" id="JASHID010000022">
    <property type="protein sequence ID" value="MDI9866968.1"/>
    <property type="molecule type" value="Genomic_DNA"/>
</dbReference>